<dbReference type="RefSeq" id="WP_179766670.1">
    <property type="nucleotide sequence ID" value="NZ_JACCFO010000001.1"/>
</dbReference>
<evidence type="ECO:0000313" key="4">
    <source>
        <dbReference type="Proteomes" id="UP000575985"/>
    </source>
</evidence>
<dbReference type="GO" id="GO:0046872">
    <property type="term" value="F:metal ion binding"/>
    <property type="evidence" value="ECO:0007669"/>
    <property type="project" value="InterPro"/>
</dbReference>
<organism evidence="3 4">
    <name type="scientific">Streptomonospora nanhaiensis</name>
    <dbReference type="NCBI Taxonomy" id="1323731"/>
    <lineage>
        <taxon>Bacteria</taxon>
        <taxon>Bacillati</taxon>
        <taxon>Actinomycetota</taxon>
        <taxon>Actinomycetes</taxon>
        <taxon>Streptosporangiales</taxon>
        <taxon>Nocardiopsidaceae</taxon>
        <taxon>Streptomonospora</taxon>
    </lineage>
</organism>
<proteinExistence type="predicted"/>
<dbReference type="AlphaFoldDB" id="A0A853BK22"/>
<keyword evidence="1" id="KW-0067">ATP-binding</keyword>
<gene>
    <name evidence="3" type="ORF">HNR12_001352</name>
</gene>
<keyword evidence="4" id="KW-1185">Reference proteome</keyword>
<dbReference type="InterPro" id="IPR040570">
    <property type="entry name" value="LAL_C2"/>
</dbReference>
<reference evidence="3 4" key="1">
    <citation type="submission" date="2020-07" db="EMBL/GenBank/DDBJ databases">
        <title>Sequencing the genomes of 1000 actinobacteria strains.</title>
        <authorList>
            <person name="Klenk H.-P."/>
        </authorList>
    </citation>
    <scope>NUCLEOTIDE SEQUENCE [LARGE SCALE GENOMIC DNA]</scope>
    <source>
        <strain evidence="3 4">DSM 45927</strain>
    </source>
</reference>
<sequence>MDAVIRAVGIPHGASHTEVIVDVACQCTIIEIAARIGAGHIGLLLQHALGIEVFAALLEVALGRPAVLTPTAHGYATVRFIAVPHAGWLVSVTGFRRPAPGVPFVRWRAPIGGMVHTPSANAQRLGAFVATGTDAAEVEQRADLLARQVQLRVVPPGDAGQASWASTAAIAP</sequence>
<dbReference type="Proteomes" id="UP000575985">
    <property type="component" value="Unassembled WGS sequence"/>
</dbReference>
<accession>A0A853BK22</accession>
<comment type="caution">
    <text evidence="3">The sequence shown here is derived from an EMBL/GenBank/DDBJ whole genome shotgun (WGS) entry which is preliminary data.</text>
</comment>
<dbReference type="Pfam" id="PF18603">
    <property type="entry name" value="LAL_C2"/>
    <property type="match status" value="1"/>
</dbReference>
<name>A0A853BK22_9ACTN</name>
<feature type="domain" description="ATP-grasp" evidence="2">
    <location>
        <begin position="4"/>
        <end position="62"/>
    </location>
</feature>
<protein>
    <submittedName>
        <fullName evidence="3">Biotin carboxylase</fullName>
    </submittedName>
</protein>
<dbReference type="EMBL" id="JACCFO010000001">
    <property type="protein sequence ID" value="NYI95075.1"/>
    <property type="molecule type" value="Genomic_DNA"/>
</dbReference>
<dbReference type="GO" id="GO:0005524">
    <property type="term" value="F:ATP binding"/>
    <property type="evidence" value="ECO:0007669"/>
    <property type="project" value="UniProtKB-UniRule"/>
</dbReference>
<dbReference type="PROSITE" id="PS50975">
    <property type="entry name" value="ATP_GRASP"/>
    <property type="match status" value="1"/>
</dbReference>
<evidence type="ECO:0000256" key="1">
    <source>
        <dbReference type="PROSITE-ProRule" id="PRU00409"/>
    </source>
</evidence>
<dbReference type="SUPFAM" id="SSF56059">
    <property type="entry name" value="Glutathione synthetase ATP-binding domain-like"/>
    <property type="match status" value="1"/>
</dbReference>
<dbReference type="InterPro" id="IPR011761">
    <property type="entry name" value="ATP-grasp"/>
</dbReference>
<keyword evidence="1" id="KW-0547">Nucleotide-binding</keyword>
<evidence type="ECO:0000313" key="3">
    <source>
        <dbReference type="EMBL" id="NYI95075.1"/>
    </source>
</evidence>
<dbReference type="Gene3D" id="3.30.470.20">
    <property type="entry name" value="ATP-grasp fold, B domain"/>
    <property type="match status" value="1"/>
</dbReference>
<evidence type="ECO:0000259" key="2">
    <source>
        <dbReference type="PROSITE" id="PS50975"/>
    </source>
</evidence>